<gene>
    <name evidence="1" type="ORF">MSG28_015160</name>
</gene>
<protein>
    <submittedName>
        <fullName evidence="1">Uncharacterized protein</fullName>
    </submittedName>
</protein>
<organism evidence="1 2">
    <name type="scientific">Choristoneura fumiferana</name>
    <name type="common">Spruce budworm moth</name>
    <name type="synonym">Archips fumiferana</name>
    <dbReference type="NCBI Taxonomy" id="7141"/>
    <lineage>
        <taxon>Eukaryota</taxon>
        <taxon>Metazoa</taxon>
        <taxon>Ecdysozoa</taxon>
        <taxon>Arthropoda</taxon>
        <taxon>Hexapoda</taxon>
        <taxon>Insecta</taxon>
        <taxon>Pterygota</taxon>
        <taxon>Neoptera</taxon>
        <taxon>Endopterygota</taxon>
        <taxon>Lepidoptera</taxon>
        <taxon>Glossata</taxon>
        <taxon>Ditrysia</taxon>
        <taxon>Tortricoidea</taxon>
        <taxon>Tortricidae</taxon>
        <taxon>Tortricinae</taxon>
        <taxon>Choristoneura</taxon>
    </lineage>
</organism>
<accession>A0ACC0KZ23</accession>
<comment type="caution">
    <text evidence="1">The sequence shown here is derived from an EMBL/GenBank/DDBJ whole genome shotgun (WGS) entry which is preliminary data.</text>
</comment>
<dbReference type="Proteomes" id="UP001064048">
    <property type="component" value="Chromosome 27"/>
</dbReference>
<reference evidence="1 2" key="1">
    <citation type="journal article" date="2022" name="Genome Biol. Evol.">
        <title>The Spruce Budworm Genome: Reconstructing the Evolutionary History of Antifreeze Proteins.</title>
        <authorList>
            <person name="Beliveau C."/>
            <person name="Gagne P."/>
            <person name="Picq S."/>
            <person name="Vernygora O."/>
            <person name="Keeling C.I."/>
            <person name="Pinkney K."/>
            <person name="Doucet D."/>
            <person name="Wen F."/>
            <person name="Johnston J.S."/>
            <person name="Maaroufi H."/>
            <person name="Boyle B."/>
            <person name="Laroche J."/>
            <person name="Dewar K."/>
            <person name="Juretic N."/>
            <person name="Blackburn G."/>
            <person name="Nisole A."/>
            <person name="Brunet B."/>
            <person name="Brandao M."/>
            <person name="Lumley L."/>
            <person name="Duan J."/>
            <person name="Quan G."/>
            <person name="Lucarotti C.J."/>
            <person name="Roe A.D."/>
            <person name="Sperling F.A.H."/>
            <person name="Levesque R.C."/>
            <person name="Cusson M."/>
        </authorList>
    </citation>
    <scope>NUCLEOTIDE SEQUENCE [LARGE SCALE GENOMIC DNA]</scope>
    <source>
        <strain evidence="1">Glfc:IPQL:Cfum</strain>
    </source>
</reference>
<dbReference type="EMBL" id="CM046127">
    <property type="protein sequence ID" value="KAI8441580.1"/>
    <property type="molecule type" value="Genomic_DNA"/>
</dbReference>
<evidence type="ECO:0000313" key="2">
    <source>
        <dbReference type="Proteomes" id="UP001064048"/>
    </source>
</evidence>
<keyword evidence="2" id="KW-1185">Reference proteome</keyword>
<proteinExistence type="predicted"/>
<sequence>MTTKELYTKGARIWVEHPEKVWESATVTADYRSGVLIVKVDQTQEIRQIKIKDEKQMPPLRNPSLLIGQNDLTSLSYLHEPAVLHNLKVRFCDRNAIYTYCGIVLVAINPYNELPIYGDETIMAYRGQAMGDLDPHIFAVSEEAYTKLEREKRDQSIIVSGESGAGKTVSAKYAMRYFAAVGGNASETQVERKVLASSPIMEAIGNAKTTRNDNSSRFGKFIEIHFDDQYRISGASMRTYLLEKSRVVYQSAGERNYHIFYQLCAAAMHMPELELDHQDSFHYLNQGGSPDIDGVDDLRAFNETRTALTTLGVTETEQQNMFTVLATILHLGNIELTCEPESTDAEEDGAYIDQKDKHLQKVCNLLGISKPELSRWLTHRRIASAHEVIVSRMDIHRAAFARDALAKRMYGELFAWLVKCVNRALETAQHRSHFIGVLDIYGFETFEINSFEQFCINYANEKLQQQFNSHVFKLEQDEYIKEEISWKMIDFYDNQPCIDLIEDRLGVLALLDEQCRVPQGSDQGFVTKLHETCHKYPHFMKPRFGNAAFIIKHFADNVEYQCGGFLEKNRDTVSSEQLECIKSATSCRLVHAMLESERADQSATLPPPSRRRAPAVPQASLTQPPRRASGQKQTVGAQFRASLSALMATLSATTPHYVRCIKPNDTKEPFQFHPHRAVNQLSGSVIGECECDWEVRVCANERACVCRVQTEADRGRAVPHVAWGRCQPPPPPHYVRCIKPNTKEPFQFHPQRAVNQLRACGVLETIRISAAGFPSRWLYLDFFNRRILEKHLKDPDKYQFGATKIFFRAGQVAYLEKLRADIQRLYCVRVQSCVRRFVARRKYLRRMRLLRGKAQEVRRLRAAIKIQRNVRGWLARLKYQRLRRLAIGLQARARGYLARQLYRDRRRVKAAMVIQRYARGYLARKRVKKMRRQLVIAQAAAELESERDSNKQLIEEKKEIEKKYIIEREAMVPGLWKMDPTRCGRKSLRAERSSGKIADAGLVLRMQNRISALQSELSRTTKRATDLEERLMSK</sequence>
<evidence type="ECO:0000313" key="1">
    <source>
        <dbReference type="EMBL" id="KAI8441580.1"/>
    </source>
</evidence>
<name>A0ACC0KZ23_CHOFU</name>